<dbReference type="Gene3D" id="1.10.443.10">
    <property type="entry name" value="Intergrase catalytic core"/>
    <property type="match status" value="1"/>
</dbReference>
<dbReference type="Pfam" id="PF00589">
    <property type="entry name" value="Phage_integrase"/>
    <property type="match status" value="1"/>
</dbReference>
<dbReference type="SUPFAM" id="SSF56349">
    <property type="entry name" value="DNA breaking-rejoining enzymes"/>
    <property type="match status" value="1"/>
</dbReference>
<proteinExistence type="predicted"/>
<dbReference type="Proteomes" id="UP000552644">
    <property type="component" value="Unassembled WGS sequence"/>
</dbReference>
<dbReference type="GO" id="GO:0015074">
    <property type="term" value="P:DNA integration"/>
    <property type="evidence" value="ECO:0007669"/>
    <property type="project" value="UniProtKB-KW"/>
</dbReference>
<keyword evidence="3" id="KW-0132">Cell division</keyword>
<dbReference type="RefSeq" id="WP_312863918.1">
    <property type="nucleotide sequence ID" value="NZ_JACHJP010000011.1"/>
</dbReference>
<organism evidence="12 13">
    <name type="scientific">Streptosporangium saharense</name>
    <dbReference type="NCBI Taxonomy" id="1706840"/>
    <lineage>
        <taxon>Bacteria</taxon>
        <taxon>Bacillati</taxon>
        <taxon>Actinomycetota</taxon>
        <taxon>Actinomycetes</taxon>
        <taxon>Streptosporangiales</taxon>
        <taxon>Streptosporangiaceae</taxon>
        <taxon>Streptosporangium</taxon>
    </lineage>
</organism>
<dbReference type="InterPro" id="IPR004107">
    <property type="entry name" value="Integrase_SAM-like_N"/>
</dbReference>
<dbReference type="EMBL" id="JACHJP010000011">
    <property type="protein sequence ID" value="MBB4919724.1"/>
    <property type="molecule type" value="Genomic_DNA"/>
</dbReference>
<name>A0A7W7VRM7_9ACTN</name>
<accession>A0A7W7VRM7</accession>
<dbReference type="Pfam" id="PF02899">
    <property type="entry name" value="Phage_int_SAM_1"/>
    <property type="match status" value="1"/>
</dbReference>
<keyword evidence="4" id="KW-0159">Chromosome partition</keyword>
<evidence type="ECO:0000256" key="2">
    <source>
        <dbReference type="ARBA" id="ARBA00022490"/>
    </source>
</evidence>
<dbReference type="PROSITE" id="PS51900">
    <property type="entry name" value="CB"/>
    <property type="match status" value="1"/>
</dbReference>
<feature type="domain" description="Tyr recombinase" evidence="10">
    <location>
        <begin position="109"/>
        <end position="301"/>
    </location>
</feature>
<evidence type="ECO:0000256" key="5">
    <source>
        <dbReference type="ARBA" id="ARBA00022908"/>
    </source>
</evidence>
<dbReference type="InterPro" id="IPR050090">
    <property type="entry name" value="Tyrosine_recombinase_XerCD"/>
</dbReference>
<comment type="caution">
    <text evidence="12">The sequence shown here is derived from an EMBL/GenBank/DDBJ whole genome shotgun (WGS) entry which is preliminary data.</text>
</comment>
<protein>
    <submittedName>
        <fullName evidence="12">Integrase/recombinase XerC/integrase/recombinase XerD</fullName>
    </submittedName>
</protein>
<dbReference type="GO" id="GO:0051301">
    <property type="term" value="P:cell division"/>
    <property type="evidence" value="ECO:0007669"/>
    <property type="project" value="UniProtKB-KW"/>
</dbReference>
<dbReference type="InterPro" id="IPR013762">
    <property type="entry name" value="Integrase-like_cat_sf"/>
</dbReference>
<evidence type="ECO:0000313" key="13">
    <source>
        <dbReference type="Proteomes" id="UP000552644"/>
    </source>
</evidence>
<keyword evidence="7" id="KW-0233">DNA recombination</keyword>
<dbReference type="InterPro" id="IPR002104">
    <property type="entry name" value="Integrase_catalytic"/>
</dbReference>
<dbReference type="InterPro" id="IPR011010">
    <property type="entry name" value="DNA_brk_join_enz"/>
</dbReference>
<dbReference type="GO" id="GO:0007059">
    <property type="term" value="P:chromosome segregation"/>
    <property type="evidence" value="ECO:0007669"/>
    <property type="project" value="UniProtKB-KW"/>
</dbReference>
<keyword evidence="2" id="KW-0963">Cytoplasm</keyword>
<dbReference type="Gene3D" id="1.10.150.130">
    <property type="match status" value="1"/>
</dbReference>
<dbReference type="GO" id="GO:0006310">
    <property type="term" value="P:DNA recombination"/>
    <property type="evidence" value="ECO:0007669"/>
    <property type="project" value="UniProtKB-KW"/>
</dbReference>
<comment type="subcellular location">
    <subcellularLocation>
        <location evidence="1">Cytoplasm</location>
    </subcellularLocation>
</comment>
<dbReference type="GO" id="GO:0005737">
    <property type="term" value="C:cytoplasm"/>
    <property type="evidence" value="ECO:0007669"/>
    <property type="project" value="UniProtKB-SubCell"/>
</dbReference>
<keyword evidence="5" id="KW-0229">DNA integration</keyword>
<gene>
    <name evidence="12" type="ORF">FHS44_006868</name>
</gene>
<dbReference type="CDD" id="cd00397">
    <property type="entry name" value="DNA_BRE_C"/>
    <property type="match status" value="1"/>
</dbReference>
<reference evidence="12 13" key="1">
    <citation type="submission" date="2020-08" db="EMBL/GenBank/DDBJ databases">
        <title>Genomic Encyclopedia of Type Strains, Phase III (KMG-III): the genomes of soil and plant-associated and newly described type strains.</title>
        <authorList>
            <person name="Whitman W."/>
        </authorList>
    </citation>
    <scope>NUCLEOTIDE SEQUENCE [LARGE SCALE GENOMIC DNA]</scope>
    <source>
        <strain evidence="12 13">CECT 8840</strain>
    </source>
</reference>
<evidence type="ECO:0000256" key="9">
    <source>
        <dbReference type="PROSITE-ProRule" id="PRU01248"/>
    </source>
</evidence>
<evidence type="ECO:0000259" key="10">
    <source>
        <dbReference type="PROSITE" id="PS51898"/>
    </source>
</evidence>
<evidence type="ECO:0000256" key="7">
    <source>
        <dbReference type="ARBA" id="ARBA00023172"/>
    </source>
</evidence>
<evidence type="ECO:0000256" key="3">
    <source>
        <dbReference type="ARBA" id="ARBA00022618"/>
    </source>
</evidence>
<dbReference type="InterPro" id="IPR044068">
    <property type="entry name" value="CB"/>
</dbReference>
<keyword evidence="6 9" id="KW-0238">DNA-binding</keyword>
<dbReference type="GO" id="GO:0003677">
    <property type="term" value="F:DNA binding"/>
    <property type="evidence" value="ECO:0007669"/>
    <property type="project" value="UniProtKB-UniRule"/>
</dbReference>
<dbReference type="PANTHER" id="PTHR30349">
    <property type="entry name" value="PHAGE INTEGRASE-RELATED"/>
    <property type="match status" value="1"/>
</dbReference>
<evidence type="ECO:0000256" key="8">
    <source>
        <dbReference type="ARBA" id="ARBA00023306"/>
    </source>
</evidence>
<keyword evidence="8" id="KW-0131">Cell cycle</keyword>
<dbReference type="PROSITE" id="PS51898">
    <property type="entry name" value="TYR_RECOMBINASE"/>
    <property type="match status" value="1"/>
</dbReference>
<feature type="domain" description="Core-binding (CB)" evidence="11">
    <location>
        <begin position="13"/>
        <end position="92"/>
    </location>
</feature>
<evidence type="ECO:0000259" key="11">
    <source>
        <dbReference type="PROSITE" id="PS51900"/>
    </source>
</evidence>
<keyword evidence="13" id="KW-1185">Reference proteome</keyword>
<evidence type="ECO:0000313" key="12">
    <source>
        <dbReference type="EMBL" id="MBB4919724.1"/>
    </source>
</evidence>
<evidence type="ECO:0000256" key="6">
    <source>
        <dbReference type="ARBA" id="ARBA00023125"/>
    </source>
</evidence>
<evidence type="ECO:0000256" key="1">
    <source>
        <dbReference type="ARBA" id="ARBA00004496"/>
    </source>
</evidence>
<dbReference type="AlphaFoldDB" id="A0A7W7VRM7"/>
<dbReference type="PANTHER" id="PTHR30349:SF77">
    <property type="entry name" value="TYROSINE RECOMBINASE XERC"/>
    <property type="match status" value="1"/>
</dbReference>
<evidence type="ECO:0000256" key="4">
    <source>
        <dbReference type="ARBA" id="ARBA00022829"/>
    </source>
</evidence>
<dbReference type="InterPro" id="IPR010998">
    <property type="entry name" value="Integrase_recombinase_N"/>
</dbReference>
<sequence>MDPVIVEQLGREHPLSVHLDDFLTDQKTAGASQHTVRAYRGDLLQFTAHHDGEVGEITTAPIRAFLAEIAELSAATRKRKRAAVSSFCRWAVRQDRLDINPMDKIDTIKVPRTLPRPAKAVDVAKVLGSICSRRPRKDVPLDRLRDRVLFETIYVCGARAAEVCGLDLDDFDLRQDDEHVRIHGKGGAVRTVLLDDRGYVALLKLYLARAGYRHGPAFRASINGSGGSLSYDAAHHRWENYCHAAGVEIDIHQLRHAHATELINAGVSIEAVRRRLSHASTETTQLYTLLADEVADAEIRAARRRDRH</sequence>